<evidence type="ECO:0000256" key="1">
    <source>
        <dbReference type="ARBA" id="ARBA00005755"/>
    </source>
</evidence>
<dbReference type="SUPFAM" id="SSF56672">
    <property type="entry name" value="DNA/RNA polymerases"/>
    <property type="match status" value="1"/>
</dbReference>
<keyword evidence="4" id="KW-0548">Nucleotidyltransferase</keyword>
<evidence type="ECO:0000256" key="6">
    <source>
        <dbReference type="ARBA" id="ARBA00022932"/>
    </source>
</evidence>
<dbReference type="GO" id="GO:0006260">
    <property type="term" value="P:DNA replication"/>
    <property type="evidence" value="ECO:0007669"/>
    <property type="project" value="UniProtKB-KW"/>
</dbReference>
<keyword evidence="5" id="KW-0235">DNA replication</keyword>
<organism evidence="10">
    <name type="scientific">Ixodes ricinus</name>
    <name type="common">Common tick</name>
    <name type="synonym">Acarus ricinus</name>
    <dbReference type="NCBI Taxonomy" id="34613"/>
    <lineage>
        <taxon>Eukaryota</taxon>
        <taxon>Metazoa</taxon>
        <taxon>Ecdysozoa</taxon>
        <taxon>Arthropoda</taxon>
        <taxon>Chelicerata</taxon>
        <taxon>Arachnida</taxon>
        <taxon>Acari</taxon>
        <taxon>Parasitiformes</taxon>
        <taxon>Ixodida</taxon>
        <taxon>Ixodoidea</taxon>
        <taxon>Ixodidae</taxon>
        <taxon>Ixodinae</taxon>
        <taxon>Ixodes</taxon>
    </lineage>
</organism>
<dbReference type="GO" id="GO:0003887">
    <property type="term" value="F:DNA-directed DNA polymerase activity"/>
    <property type="evidence" value="ECO:0007669"/>
    <property type="project" value="UniProtKB-KW"/>
</dbReference>
<dbReference type="AlphaFoldDB" id="A0A0K8RJZ7"/>
<name>A0A0K8RJZ7_IXORI</name>
<evidence type="ECO:0000256" key="8">
    <source>
        <dbReference type="ARBA" id="ARBA00049244"/>
    </source>
</evidence>
<evidence type="ECO:0000259" key="9">
    <source>
        <dbReference type="Pfam" id="PF03175"/>
    </source>
</evidence>
<dbReference type="GO" id="GO:0003677">
    <property type="term" value="F:DNA binding"/>
    <property type="evidence" value="ECO:0007669"/>
    <property type="project" value="UniProtKB-KW"/>
</dbReference>
<keyword evidence="3" id="KW-0808">Transferase</keyword>
<protein>
    <recommendedName>
        <fullName evidence="2">DNA-directed DNA polymerase</fullName>
        <ecNumber evidence="2">2.7.7.7</ecNumber>
    </recommendedName>
</protein>
<dbReference type="EMBL" id="GADI01002610">
    <property type="protein sequence ID" value="JAA71198.1"/>
    <property type="molecule type" value="mRNA"/>
</dbReference>
<comment type="similarity">
    <text evidence="1">Belongs to the DNA polymerase type-B family.</text>
</comment>
<reference evidence="10" key="1">
    <citation type="submission" date="2012-12" db="EMBL/GenBank/DDBJ databases">
        <title>Identification and characterization of a phenylalanine ammonia-lyase gene family in Isatis indigotica Fort.</title>
        <authorList>
            <person name="Liu Q."/>
            <person name="Chen J."/>
            <person name="Zhou X."/>
            <person name="Di P."/>
            <person name="Xiao Y."/>
            <person name="Xuan H."/>
            <person name="Zhang L."/>
            <person name="Chen W."/>
        </authorList>
    </citation>
    <scope>NUCLEOTIDE SEQUENCE</scope>
    <source>
        <tissue evidence="10">Salivary gland</tissue>
    </source>
</reference>
<feature type="domain" description="DNA-directed DNA polymerase family B mitochondria/virus" evidence="9">
    <location>
        <begin position="27"/>
        <end position="85"/>
    </location>
</feature>
<dbReference type="GO" id="GO:0000166">
    <property type="term" value="F:nucleotide binding"/>
    <property type="evidence" value="ECO:0007669"/>
    <property type="project" value="InterPro"/>
</dbReference>
<comment type="catalytic activity">
    <reaction evidence="8">
        <text>DNA(n) + a 2'-deoxyribonucleoside 5'-triphosphate = DNA(n+1) + diphosphate</text>
        <dbReference type="Rhea" id="RHEA:22508"/>
        <dbReference type="Rhea" id="RHEA-COMP:17339"/>
        <dbReference type="Rhea" id="RHEA-COMP:17340"/>
        <dbReference type="ChEBI" id="CHEBI:33019"/>
        <dbReference type="ChEBI" id="CHEBI:61560"/>
        <dbReference type="ChEBI" id="CHEBI:173112"/>
        <dbReference type="EC" id="2.7.7.7"/>
    </reaction>
</comment>
<evidence type="ECO:0000256" key="2">
    <source>
        <dbReference type="ARBA" id="ARBA00012417"/>
    </source>
</evidence>
<evidence type="ECO:0000256" key="5">
    <source>
        <dbReference type="ARBA" id="ARBA00022705"/>
    </source>
</evidence>
<dbReference type="InterPro" id="IPR043502">
    <property type="entry name" value="DNA/RNA_pol_sf"/>
</dbReference>
<sequence length="100" mass="12046">MPKEESTRKLLLTLHDKTKYVLHYRFLKLYIQLGLEVTKIHRVLKFSQRAFLREFIDFNHQLRQQATNSFQKNLSKLFMNSIYGKTIENARKHGHITTVR</sequence>
<keyword evidence="7" id="KW-0238">DNA-binding</keyword>
<accession>A0A0K8RJZ7</accession>
<evidence type="ECO:0000313" key="10">
    <source>
        <dbReference type="EMBL" id="JAA71198.1"/>
    </source>
</evidence>
<evidence type="ECO:0000256" key="7">
    <source>
        <dbReference type="ARBA" id="ARBA00023125"/>
    </source>
</evidence>
<dbReference type="EC" id="2.7.7.7" evidence="2"/>
<keyword evidence="6" id="KW-0239">DNA-directed DNA polymerase</keyword>
<evidence type="ECO:0000256" key="3">
    <source>
        <dbReference type="ARBA" id="ARBA00022679"/>
    </source>
</evidence>
<dbReference type="InterPro" id="IPR004868">
    <property type="entry name" value="DNA-dir_DNA_pol_B_mt/vir"/>
</dbReference>
<evidence type="ECO:0000256" key="4">
    <source>
        <dbReference type="ARBA" id="ARBA00022695"/>
    </source>
</evidence>
<dbReference type="Pfam" id="PF03175">
    <property type="entry name" value="DNA_pol_B_2"/>
    <property type="match status" value="1"/>
</dbReference>
<proteinExistence type="evidence at transcript level"/>